<dbReference type="InterPro" id="IPR027482">
    <property type="entry name" value="Sec1-like_dom2"/>
</dbReference>
<dbReference type="InterPro" id="IPR043154">
    <property type="entry name" value="Sec-1-like_dom1"/>
</dbReference>
<gene>
    <name evidence="7" type="primary">Vps45</name>
    <name evidence="7" type="ORF">GWK47_001699</name>
</gene>
<dbReference type="PIRSF" id="PIRSF005715">
    <property type="entry name" value="VPS45_Sec1"/>
    <property type="match status" value="1"/>
</dbReference>
<organism evidence="7 8">
    <name type="scientific">Chionoecetes opilio</name>
    <name type="common">Atlantic snow crab</name>
    <name type="synonym">Cancer opilio</name>
    <dbReference type="NCBI Taxonomy" id="41210"/>
    <lineage>
        <taxon>Eukaryota</taxon>
        <taxon>Metazoa</taxon>
        <taxon>Ecdysozoa</taxon>
        <taxon>Arthropoda</taxon>
        <taxon>Crustacea</taxon>
        <taxon>Multicrustacea</taxon>
        <taxon>Malacostraca</taxon>
        <taxon>Eumalacostraca</taxon>
        <taxon>Eucarida</taxon>
        <taxon>Decapoda</taxon>
        <taxon>Pleocyemata</taxon>
        <taxon>Brachyura</taxon>
        <taxon>Eubrachyura</taxon>
        <taxon>Majoidea</taxon>
        <taxon>Majidae</taxon>
        <taxon>Chionoecetes</taxon>
    </lineage>
</organism>
<dbReference type="SUPFAM" id="SSF56815">
    <property type="entry name" value="Sec1/munc18-like (SM) proteins"/>
    <property type="match status" value="1"/>
</dbReference>
<evidence type="ECO:0000256" key="1">
    <source>
        <dbReference type="ARBA" id="ARBA00004184"/>
    </source>
</evidence>
<evidence type="ECO:0000313" key="8">
    <source>
        <dbReference type="Proteomes" id="UP000770661"/>
    </source>
</evidence>
<evidence type="ECO:0000256" key="6">
    <source>
        <dbReference type="ARBA" id="ARBA00073001"/>
    </source>
</evidence>
<comment type="similarity">
    <text evidence="2">Belongs to the STXBP/unc-18/SEC1 family.</text>
</comment>
<dbReference type="Gene3D" id="3.40.50.1910">
    <property type="match status" value="1"/>
</dbReference>
<evidence type="ECO:0000256" key="3">
    <source>
        <dbReference type="ARBA" id="ARBA00022448"/>
    </source>
</evidence>
<dbReference type="PANTHER" id="PTHR11679">
    <property type="entry name" value="VESICLE PROTEIN SORTING-ASSOCIATED"/>
    <property type="match status" value="1"/>
</dbReference>
<dbReference type="InterPro" id="IPR001619">
    <property type="entry name" value="Sec1-like"/>
</dbReference>
<evidence type="ECO:0000313" key="7">
    <source>
        <dbReference type="EMBL" id="KAG0714011.1"/>
    </source>
</evidence>
<dbReference type="GO" id="GO:0015031">
    <property type="term" value="P:protein transport"/>
    <property type="evidence" value="ECO:0007669"/>
    <property type="project" value="UniProtKB-KW"/>
</dbReference>
<dbReference type="GO" id="GO:0012505">
    <property type="term" value="C:endomembrane system"/>
    <property type="evidence" value="ECO:0007669"/>
    <property type="project" value="UniProtKB-SubCell"/>
</dbReference>
<sequence length="571" mass="63896">MSVVQVVKNYVTKMITDSEPGYKIMLMDKHTTSFVSVVLGMSEVMRQEVYMFERLDQTSSGENLSFLKCLVYVRPTRENVDLLVRELQKPRYGSYYIYFSNVVSKSDVKLLAEADEQEVVREVQEVYADFQALSPHLFSLNMPTHSQGLKWASGALGRSVQGVAAVLFSLRVLPSIRYQNNSEMARVLAENVRQTILNESSLYNSPDAEGNTLLLILDRRDDPITPLLHQWTYEAMVHELLGVASGRVSLAHVTGVADDLKEVVMSPAQDEFYAQSMYLNYGEIGQTIKDLMEEYQKRLSKQQKVESITDMKNFVEHYPQFKKMSGTVSKHVTVVGELSRLVSSHALLAISECQQELVCGSDHSANLQRIRQLVADPKVREVDAAVLVMLYALRHEGHPNTDLKGLVSALTRRGVGDRYLKLLSSLMDYGGARARQSDLFGTQVPQDVTAIRKRFFKGVDNVYTQHKPLLLEVLEEVMKARLRETAFPYCGTAPSLPQAPGACAGLRGPHHVVVFVIGGVTYEESLAVHQFNTRNTNTRVILGGSTLHNTASFLSSVEAAMEGIPRKTLRL</sequence>
<dbReference type="GO" id="GO:0016192">
    <property type="term" value="P:vesicle-mediated transport"/>
    <property type="evidence" value="ECO:0007669"/>
    <property type="project" value="InterPro"/>
</dbReference>
<keyword evidence="5" id="KW-0472">Membrane</keyword>
<dbReference type="Gene3D" id="3.40.50.2060">
    <property type="match status" value="1"/>
</dbReference>
<protein>
    <recommendedName>
        <fullName evidence="6">Vacuolar protein sorting-associated protein 45</fullName>
    </recommendedName>
</protein>
<dbReference type="Proteomes" id="UP000770661">
    <property type="component" value="Unassembled WGS sequence"/>
</dbReference>
<dbReference type="FunFam" id="3.90.830.10:FF:000002">
    <property type="entry name" value="Vacuolar protein sorting-associated protein 45"/>
    <property type="match status" value="1"/>
</dbReference>
<accession>A0A8J4XZM2</accession>
<keyword evidence="8" id="KW-1185">Reference proteome</keyword>
<proteinExistence type="inferred from homology"/>
<reference evidence="7" key="1">
    <citation type="submission" date="2020-07" db="EMBL/GenBank/DDBJ databases">
        <title>The High-quality genome of the commercially important snow crab, Chionoecetes opilio.</title>
        <authorList>
            <person name="Jeong J.-H."/>
            <person name="Ryu S."/>
        </authorList>
    </citation>
    <scope>NUCLEOTIDE SEQUENCE</scope>
    <source>
        <strain evidence="7">MADBK_172401_WGS</strain>
        <tissue evidence="7">Digestive gland</tissue>
    </source>
</reference>
<comment type="caution">
    <text evidence="7">The sequence shown here is derived from an EMBL/GenBank/DDBJ whole genome shotgun (WGS) entry which is preliminary data.</text>
</comment>
<dbReference type="Gene3D" id="3.90.830.10">
    <property type="entry name" value="Syntaxin Binding Protein 1, Chain A, domain 2"/>
    <property type="match status" value="1"/>
</dbReference>
<dbReference type="Pfam" id="PF00995">
    <property type="entry name" value="Sec1"/>
    <property type="match status" value="1"/>
</dbReference>
<dbReference type="Gene3D" id="1.25.40.60">
    <property type="match status" value="1"/>
</dbReference>
<dbReference type="AlphaFoldDB" id="A0A8J4XZM2"/>
<evidence type="ECO:0000256" key="2">
    <source>
        <dbReference type="ARBA" id="ARBA00009884"/>
    </source>
</evidence>
<dbReference type="GO" id="GO:0031410">
    <property type="term" value="C:cytoplasmic vesicle"/>
    <property type="evidence" value="ECO:0007669"/>
    <property type="project" value="UniProtKB-ARBA"/>
</dbReference>
<dbReference type="InterPro" id="IPR043127">
    <property type="entry name" value="Sec-1-like_dom3a"/>
</dbReference>
<dbReference type="OrthoDB" id="10266265at2759"/>
<keyword evidence="3" id="KW-0813">Transport</keyword>
<evidence type="ECO:0000256" key="5">
    <source>
        <dbReference type="ARBA" id="ARBA00023136"/>
    </source>
</evidence>
<evidence type="ECO:0000256" key="4">
    <source>
        <dbReference type="ARBA" id="ARBA00022927"/>
    </source>
</evidence>
<dbReference type="InterPro" id="IPR036045">
    <property type="entry name" value="Sec1-like_sf"/>
</dbReference>
<name>A0A8J4XZM2_CHIOP</name>
<comment type="subcellular location">
    <subcellularLocation>
        <location evidence="1">Endomembrane system</location>
        <topology evidence="1">Peripheral membrane protein</topology>
    </subcellularLocation>
</comment>
<dbReference type="EMBL" id="JACEEZ010020894">
    <property type="protein sequence ID" value="KAG0714011.1"/>
    <property type="molecule type" value="Genomic_DNA"/>
</dbReference>
<keyword evidence="4" id="KW-0653">Protein transport</keyword>